<dbReference type="EMBL" id="MRCB01000005">
    <property type="protein sequence ID" value="OKH24928.1"/>
    <property type="molecule type" value="Genomic_DNA"/>
</dbReference>
<dbReference type="STRING" id="1921803.NIES593_06205"/>
<evidence type="ECO:0000259" key="2">
    <source>
        <dbReference type="PROSITE" id="PS50894"/>
    </source>
</evidence>
<dbReference type="PANTHER" id="PTHR43395:SF1">
    <property type="entry name" value="CHEMOTAXIS PROTEIN CHEA"/>
    <property type="match status" value="1"/>
</dbReference>
<feature type="modified residue" description="Phosphohistidine" evidence="1">
    <location>
        <position position="49"/>
    </location>
</feature>
<keyword evidence="1" id="KW-0597">Phosphoprotein</keyword>
<organism evidence="3 4">
    <name type="scientific">Hydrococcus rivularis NIES-593</name>
    <dbReference type="NCBI Taxonomy" id="1921803"/>
    <lineage>
        <taxon>Bacteria</taxon>
        <taxon>Bacillati</taxon>
        <taxon>Cyanobacteriota</taxon>
        <taxon>Cyanophyceae</taxon>
        <taxon>Pleurocapsales</taxon>
        <taxon>Hydrococcaceae</taxon>
        <taxon>Hydrococcus</taxon>
    </lineage>
</organism>
<keyword evidence="3" id="KW-0808">Transferase</keyword>
<dbReference type="InterPro" id="IPR051315">
    <property type="entry name" value="Bact_Chemotaxis_CheA"/>
</dbReference>
<gene>
    <name evidence="3" type="ORF">NIES593_06205</name>
</gene>
<dbReference type="RefSeq" id="WP_073598873.1">
    <property type="nucleotide sequence ID" value="NZ_MRCB01000005.1"/>
</dbReference>
<feature type="domain" description="HPt" evidence="2">
    <location>
        <begin position="2"/>
        <end position="109"/>
    </location>
</feature>
<dbReference type="Pfam" id="PF01627">
    <property type="entry name" value="Hpt"/>
    <property type="match status" value="1"/>
</dbReference>
<name>A0A1U7HN04_9CYAN</name>
<sequence length="303" mass="33177">MDAANQQKILGYFIEEAKEHLETLERGILELSSVIEDPERVNEMFRAAHSIKGGAAMLGYGSIQKTAHRLEDAFKVLKEHTLSVDRKLESLFLTGYDVLQDLIEHLQSPMGLQEEEADAIVSRSEPKFIELQDYLKQLLGGAVSAPRNGMPAAQTAPAKVSIAPQVKNLLMQMLQLFKQQDTPASRQQLRKICAGLAQLAPGEQGWQKLLKAADAAIANPRLPYRILAPVVIKELKQGGDLLEMGKGSQIAIPPELQQLAVAHSQAPQQITIALDPQAAAKTLLKVFNKQQISQIVQLLSSGS</sequence>
<dbReference type="InterPro" id="IPR008207">
    <property type="entry name" value="Sig_transdc_His_kin_Hpt_dom"/>
</dbReference>
<dbReference type="Proteomes" id="UP000186868">
    <property type="component" value="Unassembled WGS sequence"/>
</dbReference>
<dbReference type="CDD" id="cd00088">
    <property type="entry name" value="HPT"/>
    <property type="match status" value="1"/>
</dbReference>
<dbReference type="AlphaFoldDB" id="A0A1U7HN04"/>
<accession>A0A1U7HN04</accession>
<protein>
    <submittedName>
        <fullName evidence="3">Histidine kinase</fullName>
    </submittedName>
</protein>
<dbReference type="PANTHER" id="PTHR43395">
    <property type="entry name" value="SENSOR HISTIDINE KINASE CHEA"/>
    <property type="match status" value="1"/>
</dbReference>
<dbReference type="SMART" id="SM00073">
    <property type="entry name" value="HPT"/>
    <property type="match status" value="1"/>
</dbReference>
<reference evidence="3 4" key="1">
    <citation type="submission" date="2016-11" db="EMBL/GenBank/DDBJ databases">
        <title>Draft Genome Sequences of Nine Cyanobacterial Strains from Diverse Habitats.</title>
        <authorList>
            <person name="Zhu T."/>
            <person name="Hou S."/>
            <person name="Lu X."/>
            <person name="Hess W.R."/>
        </authorList>
    </citation>
    <scope>NUCLEOTIDE SEQUENCE [LARGE SCALE GENOMIC DNA]</scope>
    <source>
        <strain evidence="3 4">NIES-593</strain>
    </source>
</reference>
<dbReference type="GO" id="GO:0016301">
    <property type="term" value="F:kinase activity"/>
    <property type="evidence" value="ECO:0007669"/>
    <property type="project" value="UniProtKB-KW"/>
</dbReference>
<dbReference type="InterPro" id="IPR036641">
    <property type="entry name" value="HPT_dom_sf"/>
</dbReference>
<evidence type="ECO:0000313" key="4">
    <source>
        <dbReference type="Proteomes" id="UP000186868"/>
    </source>
</evidence>
<dbReference type="Gene3D" id="1.20.120.160">
    <property type="entry name" value="HPT domain"/>
    <property type="match status" value="1"/>
</dbReference>
<dbReference type="OrthoDB" id="2079555at2"/>
<evidence type="ECO:0000256" key="1">
    <source>
        <dbReference type="PROSITE-ProRule" id="PRU00110"/>
    </source>
</evidence>
<keyword evidence="3" id="KW-0418">Kinase</keyword>
<dbReference type="PROSITE" id="PS50894">
    <property type="entry name" value="HPT"/>
    <property type="match status" value="1"/>
</dbReference>
<comment type="caution">
    <text evidence="3">The sequence shown here is derived from an EMBL/GenBank/DDBJ whole genome shotgun (WGS) entry which is preliminary data.</text>
</comment>
<evidence type="ECO:0000313" key="3">
    <source>
        <dbReference type="EMBL" id="OKH24928.1"/>
    </source>
</evidence>
<keyword evidence="4" id="KW-1185">Reference proteome</keyword>
<dbReference type="SUPFAM" id="SSF47226">
    <property type="entry name" value="Histidine-containing phosphotransfer domain, HPT domain"/>
    <property type="match status" value="1"/>
</dbReference>
<dbReference type="GO" id="GO:0000160">
    <property type="term" value="P:phosphorelay signal transduction system"/>
    <property type="evidence" value="ECO:0007669"/>
    <property type="project" value="InterPro"/>
</dbReference>
<proteinExistence type="predicted"/>